<reference evidence="2" key="1">
    <citation type="submission" date="2022-05" db="EMBL/GenBank/DDBJ databases">
        <title>An RpoN-dependent PEP-CTERM gene is involved in floc formation of an Aquincola tertiaricarbonis strain.</title>
        <authorList>
            <person name="Qiu D."/>
            <person name="Xia M."/>
        </authorList>
    </citation>
    <scope>NUCLEOTIDE SEQUENCE</scope>
    <source>
        <strain evidence="2">RN12</strain>
    </source>
</reference>
<sequence>MGEDRVLVLKTFAAPLELRTRRTLLRQWKDSDLPAWCAMNADAEVRRYFSATLGFEQAVQEAGRIRAAIAQRGWGMWALELPGQMAFAGTVGLHVTTIDAPFVPTVELGWRLCREAWGRGLATEAAQAAMQFAFDQLQLDELTAYTAEENLPSQAVMQRLGMQHDAADDFDHPLIAPGQPLRRHRLFRLRRTAT</sequence>
<proteinExistence type="predicted"/>
<dbReference type="InterPro" id="IPR000182">
    <property type="entry name" value="GNAT_dom"/>
</dbReference>
<dbReference type="Gene3D" id="3.40.630.30">
    <property type="match status" value="1"/>
</dbReference>
<keyword evidence="3" id="KW-1185">Reference proteome</keyword>
<dbReference type="Proteomes" id="UP001056201">
    <property type="component" value="Chromosome 2"/>
</dbReference>
<gene>
    <name evidence="2" type="ORF">MW290_18430</name>
</gene>
<dbReference type="Pfam" id="PF13302">
    <property type="entry name" value="Acetyltransf_3"/>
    <property type="match status" value="1"/>
</dbReference>
<name>A0ABY4SD90_AQUTE</name>
<accession>A0ABY4SD90</accession>
<organism evidence="2 3">
    <name type="scientific">Aquincola tertiaricarbonis</name>
    <dbReference type="NCBI Taxonomy" id="391953"/>
    <lineage>
        <taxon>Bacteria</taxon>
        <taxon>Pseudomonadati</taxon>
        <taxon>Pseudomonadota</taxon>
        <taxon>Betaproteobacteria</taxon>
        <taxon>Burkholderiales</taxon>
        <taxon>Sphaerotilaceae</taxon>
        <taxon>Aquincola</taxon>
    </lineage>
</organism>
<dbReference type="RefSeq" id="WP_250199157.1">
    <property type="nucleotide sequence ID" value="NZ_CP097636.1"/>
</dbReference>
<dbReference type="PANTHER" id="PTHR43792">
    <property type="entry name" value="GNAT FAMILY, PUTATIVE (AFU_ORTHOLOGUE AFUA_3G00765)-RELATED-RELATED"/>
    <property type="match status" value="1"/>
</dbReference>
<evidence type="ECO:0000259" key="1">
    <source>
        <dbReference type="PROSITE" id="PS51186"/>
    </source>
</evidence>
<dbReference type="EMBL" id="CP097636">
    <property type="protein sequence ID" value="URI10954.1"/>
    <property type="molecule type" value="Genomic_DNA"/>
</dbReference>
<evidence type="ECO:0000313" key="2">
    <source>
        <dbReference type="EMBL" id="URI10954.1"/>
    </source>
</evidence>
<evidence type="ECO:0000313" key="3">
    <source>
        <dbReference type="Proteomes" id="UP001056201"/>
    </source>
</evidence>
<dbReference type="InterPro" id="IPR051531">
    <property type="entry name" value="N-acetyltransferase"/>
</dbReference>
<dbReference type="PROSITE" id="PS51186">
    <property type="entry name" value="GNAT"/>
    <property type="match status" value="1"/>
</dbReference>
<dbReference type="InterPro" id="IPR016181">
    <property type="entry name" value="Acyl_CoA_acyltransferase"/>
</dbReference>
<protein>
    <submittedName>
        <fullName evidence="2">GNAT family N-acetyltransferase</fullName>
    </submittedName>
</protein>
<dbReference type="PANTHER" id="PTHR43792:SF1">
    <property type="entry name" value="N-ACETYLTRANSFERASE DOMAIN-CONTAINING PROTEIN"/>
    <property type="match status" value="1"/>
</dbReference>
<dbReference type="SUPFAM" id="SSF55729">
    <property type="entry name" value="Acyl-CoA N-acyltransferases (Nat)"/>
    <property type="match status" value="1"/>
</dbReference>
<feature type="domain" description="N-acetyltransferase" evidence="1">
    <location>
        <begin position="23"/>
        <end position="182"/>
    </location>
</feature>